<protein>
    <submittedName>
        <fullName evidence="2">F-box domain-containing protein</fullName>
    </submittedName>
</protein>
<sequence length="544" mass="63661">MEIAQSLTFLDIMRINLIRKTILSKIPSFTDISNLAKTCKLVYYHIQKEAIIKNMITFSDFPQLTIGKKNKNLEYSSSIELPNIEFIHNTKLRERLNIVENFFGEAILNENCIFFTLNQRIQKFKDSDSVLITEKLKGEMSFLNDSIRKNAKFLHLRIANTKCSHHLMLQLLSFMNHQNIKRITIPLSCFIYDNTSCYKLRENIFEGFPKLCELRMLVNFETSNNLLTISKLTKHINIMEHVLKDLGKRKDATLIFEIPDCGYCKMESYVQMIFEIATIYKIKIKTNVKCMIPPYDKRNQIFRRPENCALFPIRETVTSVKENICNFKVFFNTFKILQTFTNLESLELSLLVFNIQNEINNEGEKLCDILSLKNCKMLNDLKLYFANSPTRLDNYGKETFLNNLKFICSLMPNTIKSLELINIFDLTWEITKVMSETMSNIEIIISDSVIYKDKNCLNNFKSMKGFISFDIPNFNIPSTVELLGIKHNNNSRNDRNAPLGHELIKTYSKKFSKTLHDKDGNFVFFNDIINWGMYKNIVQENFIF</sequence>
<dbReference type="AlphaFoldDB" id="A0A0K0FJB8"/>
<proteinExistence type="predicted"/>
<evidence type="ECO:0000313" key="2">
    <source>
        <dbReference type="WBParaSite" id="SVE_0899100.3"/>
    </source>
</evidence>
<dbReference type="WBParaSite" id="SVE_0899100.3">
    <property type="protein sequence ID" value="SVE_0899100.3"/>
    <property type="gene ID" value="SVE_0899100"/>
</dbReference>
<evidence type="ECO:0000313" key="1">
    <source>
        <dbReference type="Proteomes" id="UP000035680"/>
    </source>
</evidence>
<keyword evidence="1" id="KW-1185">Reference proteome</keyword>
<dbReference type="Proteomes" id="UP000035680">
    <property type="component" value="Unassembled WGS sequence"/>
</dbReference>
<reference evidence="1" key="1">
    <citation type="submission" date="2014-07" db="EMBL/GenBank/DDBJ databases">
        <authorList>
            <person name="Martin A.A"/>
            <person name="De Silva N."/>
        </authorList>
    </citation>
    <scope>NUCLEOTIDE SEQUENCE</scope>
</reference>
<reference evidence="2" key="2">
    <citation type="submission" date="2015-08" db="UniProtKB">
        <authorList>
            <consortium name="WormBaseParasite"/>
        </authorList>
    </citation>
    <scope>IDENTIFICATION</scope>
</reference>
<organism evidence="1 2">
    <name type="scientific">Strongyloides venezuelensis</name>
    <name type="common">Threadworm</name>
    <dbReference type="NCBI Taxonomy" id="75913"/>
    <lineage>
        <taxon>Eukaryota</taxon>
        <taxon>Metazoa</taxon>
        <taxon>Ecdysozoa</taxon>
        <taxon>Nematoda</taxon>
        <taxon>Chromadorea</taxon>
        <taxon>Rhabditida</taxon>
        <taxon>Tylenchina</taxon>
        <taxon>Panagrolaimomorpha</taxon>
        <taxon>Strongyloidoidea</taxon>
        <taxon>Strongyloididae</taxon>
        <taxon>Strongyloides</taxon>
    </lineage>
</organism>
<accession>A0A0K0FJB8</accession>
<name>A0A0K0FJB8_STRVS</name>